<evidence type="ECO:0000256" key="1">
    <source>
        <dbReference type="SAM" id="Phobius"/>
    </source>
</evidence>
<comment type="caution">
    <text evidence="2">The sequence shown here is derived from an EMBL/GenBank/DDBJ whole genome shotgun (WGS) entry which is preliminary data.</text>
</comment>
<gene>
    <name evidence="2" type="ORF">EFD62_07705</name>
</gene>
<dbReference type="EMBL" id="RLII01000007">
    <property type="protein sequence ID" value="RXE59248.1"/>
    <property type="molecule type" value="Genomic_DNA"/>
</dbReference>
<dbReference type="OrthoDB" id="2082498at2"/>
<feature type="transmembrane region" description="Helical" evidence="1">
    <location>
        <begin position="101"/>
        <end position="122"/>
    </location>
</feature>
<keyword evidence="1" id="KW-0472">Membrane</keyword>
<evidence type="ECO:0000313" key="2">
    <source>
        <dbReference type="EMBL" id="RXE59248.1"/>
    </source>
</evidence>
<dbReference type="AlphaFoldDB" id="A0A4Q0I4P0"/>
<feature type="transmembrane region" description="Helical" evidence="1">
    <location>
        <begin position="39"/>
        <end position="60"/>
    </location>
</feature>
<keyword evidence="1" id="KW-0812">Transmembrane</keyword>
<reference evidence="3" key="1">
    <citation type="submission" date="2018-11" db="EMBL/GenBank/DDBJ databases">
        <title>Genome sequencing of a novel mesophilic and cellulolytic organism within the genus Hungateiclostridium.</title>
        <authorList>
            <person name="Rettenmaier R."/>
            <person name="Liebl W."/>
            <person name="Zverlov V."/>
        </authorList>
    </citation>
    <scope>NUCLEOTIDE SEQUENCE [LARGE SCALE GENOMIC DNA]</scope>
    <source>
        <strain evidence="3">N2K1</strain>
    </source>
</reference>
<dbReference type="RefSeq" id="WP_069195254.1">
    <property type="nucleotide sequence ID" value="NZ_RLII01000007.1"/>
</dbReference>
<keyword evidence="1" id="KW-1133">Transmembrane helix</keyword>
<feature type="transmembrane region" description="Helical" evidence="1">
    <location>
        <begin position="6"/>
        <end position="27"/>
    </location>
</feature>
<feature type="transmembrane region" description="Helical" evidence="1">
    <location>
        <begin position="66"/>
        <end position="89"/>
    </location>
</feature>
<dbReference type="Proteomes" id="UP000289166">
    <property type="component" value="Unassembled WGS sequence"/>
</dbReference>
<proteinExistence type="predicted"/>
<name>A0A4Q0I4P0_9FIRM</name>
<organism evidence="2 3">
    <name type="scientific">Acetivibrio mesophilus</name>
    <dbReference type="NCBI Taxonomy" id="2487273"/>
    <lineage>
        <taxon>Bacteria</taxon>
        <taxon>Bacillati</taxon>
        <taxon>Bacillota</taxon>
        <taxon>Clostridia</taxon>
        <taxon>Eubacteriales</taxon>
        <taxon>Oscillospiraceae</taxon>
        <taxon>Acetivibrio</taxon>
    </lineage>
</organism>
<evidence type="ECO:0000313" key="3">
    <source>
        <dbReference type="Proteomes" id="UP000289166"/>
    </source>
</evidence>
<feature type="transmembrane region" description="Helical" evidence="1">
    <location>
        <begin position="213"/>
        <end position="233"/>
    </location>
</feature>
<protein>
    <submittedName>
        <fullName evidence="2">Uncharacterized protein</fullName>
    </submittedName>
</protein>
<keyword evidence="3" id="KW-1185">Reference proteome</keyword>
<feature type="transmembrane region" description="Helical" evidence="1">
    <location>
        <begin position="176"/>
        <end position="198"/>
    </location>
</feature>
<feature type="transmembrane region" description="Helical" evidence="1">
    <location>
        <begin position="134"/>
        <end position="155"/>
    </location>
</feature>
<sequence>MWGSIIYFVAVSLPEQFLMALFAWLILGKHKTAKFHNVIIVGSSAAALFRISQIVIPALLVSTERVVMQSMLITAVQVIGFLALVFFIYRVNIIESIIGSLVMVVVFTVAQGTTIISLLLLFGWSKEEFDISQAMTIACALVYFIIMILICYFIYKFDLNIRYLKIKSNDKPYTSRVKFLVLQLSFSYLNLLIIYNLFLNNIAIFETFANKVLTILCFLINIIFTVILVKSVFKMGEIIQKEEELKRKYDGREFIQNIDYMKTLIDEKQYDEVKKFLNSMKADIDDKIVSDKD</sequence>
<accession>A0A4Q0I4P0</accession>